<dbReference type="InterPro" id="IPR016032">
    <property type="entry name" value="Sig_transdc_resp-reg_C-effctor"/>
</dbReference>
<organism evidence="8 9">
    <name type="scientific">Actinomadura meyerae</name>
    <dbReference type="NCBI Taxonomy" id="240840"/>
    <lineage>
        <taxon>Bacteria</taxon>
        <taxon>Bacillati</taxon>
        <taxon>Actinomycetota</taxon>
        <taxon>Actinomycetes</taxon>
        <taxon>Streptosporangiales</taxon>
        <taxon>Thermomonosporaceae</taxon>
        <taxon>Actinomadura</taxon>
    </lineage>
</organism>
<evidence type="ECO:0000259" key="7">
    <source>
        <dbReference type="SMART" id="SM01043"/>
    </source>
</evidence>
<dbReference type="GO" id="GO:0000160">
    <property type="term" value="P:phosphorelay signal transduction system"/>
    <property type="evidence" value="ECO:0007669"/>
    <property type="project" value="InterPro"/>
</dbReference>
<reference evidence="8 9" key="1">
    <citation type="submission" date="2017-06" db="EMBL/GenBank/DDBJ databases">
        <authorList>
            <person name="Kim H.J."/>
            <person name="Triplett B.A."/>
        </authorList>
    </citation>
    <scope>NUCLEOTIDE SEQUENCE [LARGE SCALE GENOMIC DNA]</scope>
    <source>
        <strain evidence="8 9">DSM 44715</strain>
    </source>
</reference>
<dbReference type="InterPro" id="IPR029063">
    <property type="entry name" value="SAM-dependent_MTases_sf"/>
</dbReference>
<dbReference type="Gene3D" id="3.40.50.150">
    <property type="entry name" value="Vaccinia Virus protein VP39"/>
    <property type="match status" value="1"/>
</dbReference>
<evidence type="ECO:0000256" key="3">
    <source>
        <dbReference type="ARBA" id="ARBA00023125"/>
    </source>
</evidence>
<comment type="similarity">
    <text evidence="1">Belongs to the AfsR/DnrI/RedD regulatory family.</text>
</comment>
<evidence type="ECO:0000313" key="8">
    <source>
        <dbReference type="EMBL" id="SNT42916.1"/>
    </source>
</evidence>
<name>A0A239MJP5_9ACTN</name>
<dbReference type="SUPFAM" id="SSF48452">
    <property type="entry name" value="TPR-like"/>
    <property type="match status" value="1"/>
</dbReference>
<dbReference type="GO" id="GO:0006355">
    <property type="term" value="P:regulation of DNA-templated transcription"/>
    <property type="evidence" value="ECO:0007669"/>
    <property type="project" value="InterPro"/>
</dbReference>
<accession>A0A239MJP5</accession>
<dbReference type="InterPro" id="IPR005158">
    <property type="entry name" value="BTAD"/>
</dbReference>
<dbReference type="EMBL" id="FZOR01000029">
    <property type="protein sequence ID" value="SNT42916.1"/>
    <property type="molecule type" value="Genomic_DNA"/>
</dbReference>
<dbReference type="Pfam" id="PF03704">
    <property type="entry name" value="BTAD"/>
    <property type="match status" value="1"/>
</dbReference>
<feature type="domain" description="Bacterial transcriptional activator" evidence="7">
    <location>
        <begin position="97"/>
        <end position="238"/>
    </location>
</feature>
<dbReference type="SMART" id="SM01043">
    <property type="entry name" value="BTAD"/>
    <property type="match status" value="1"/>
</dbReference>
<feature type="domain" description="OmpR/PhoB-type" evidence="6">
    <location>
        <begin position="17"/>
        <end position="89"/>
    </location>
</feature>
<protein>
    <submittedName>
        <fullName evidence="8">DNA-binding transcriptional activator of the SARP family</fullName>
    </submittedName>
</protein>
<keyword evidence="3 8" id="KW-0238">DNA-binding</keyword>
<dbReference type="PANTHER" id="PTHR35807:SF1">
    <property type="entry name" value="TRANSCRIPTIONAL REGULATOR REDD"/>
    <property type="match status" value="1"/>
</dbReference>
<keyword evidence="2" id="KW-0805">Transcription regulation</keyword>
<keyword evidence="9" id="KW-1185">Reference proteome</keyword>
<dbReference type="Proteomes" id="UP000198318">
    <property type="component" value="Unassembled WGS sequence"/>
</dbReference>
<dbReference type="CDD" id="cd15831">
    <property type="entry name" value="BTAD"/>
    <property type="match status" value="1"/>
</dbReference>
<dbReference type="Pfam" id="PF04672">
    <property type="entry name" value="Methyltransf_19"/>
    <property type="match status" value="1"/>
</dbReference>
<dbReference type="InterPro" id="IPR011990">
    <property type="entry name" value="TPR-like_helical_dom_sf"/>
</dbReference>
<evidence type="ECO:0000256" key="1">
    <source>
        <dbReference type="ARBA" id="ARBA00005820"/>
    </source>
</evidence>
<evidence type="ECO:0000259" key="6">
    <source>
        <dbReference type="SMART" id="SM00862"/>
    </source>
</evidence>
<dbReference type="InterPro" id="IPR006764">
    <property type="entry name" value="SAM_dep_MeTrfase_SAV2177_type"/>
</dbReference>
<dbReference type="SUPFAM" id="SSF46894">
    <property type="entry name" value="C-terminal effector domain of the bipartite response regulators"/>
    <property type="match status" value="1"/>
</dbReference>
<sequence>MEFRILGSRVRVRGARGESIGVFRPRVRRLLAVLLAEEGRPVPARALADRLWDPSADIDPAAELEQVVANARRALPDGLLAAERGGLKLRLDEGDRLDLREFRGLAADARRLRGSDPAAAAASCRRALGLWSDQPLGDLPDTAAMEPVRRSLLGERSRVREELAEILLAEGAHREFIVQGRSWAAQEPVNEHLIGLLMLALHRDGRSAEALRLHERTAALLDPAGPGPGLRRTAALIERRDPRLDFRPRTPRAPLTPDRAAGLHIDPGTASPARIYDYYLGGKDNYEVDRAAADAIMKTVPEAPAAARANRDFLGRAVRYLAARAGIRQFIDVGAGLPTQGNVHEIVHGIAPDGHVVYVDNDPVVLIHGRALLEGSPSVAVVPGDLRRPEEFMADPRLTELIDFTEPVGLLLVAVLHFIPDDDDPAGLVARLVERLPSGSLVVVSHGYEGGMDPGDVEHALGVRRTTAAPICSRGPGEVAALLPGLDVLDPGIVWIPEWDLPHPPAPGADPRMSHFVGGVARKP</sequence>
<dbReference type="InterPro" id="IPR036388">
    <property type="entry name" value="WH-like_DNA-bd_sf"/>
</dbReference>
<dbReference type="AlphaFoldDB" id="A0A239MJP5"/>
<proteinExistence type="inferred from homology"/>
<evidence type="ECO:0000256" key="2">
    <source>
        <dbReference type="ARBA" id="ARBA00023015"/>
    </source>
</evidence>
<dbReference type="SMART" id="SM00862">
    <property type="entry name" value="Trans_reg_C"/>
    <property type="match status" value="1"/>
</dbReference>
<evidence type="ECO:0000256" key="4">
    <source>
        <dbReference type="ARBA" id="ARBA00023163"/>
    </source>
</evidence>
<dbReference type="PANTHER" id="PTHR35807">
    <property type="entry name" value="TRANSCRIPTIONAL REGULATOR REDD-RELATED"/>
    <property type="match status" value="1"/>
</dbReference>
<keyword evidence="4" id="KW-0804">Transcription</keyword>
<dbReference type="SUPFAM" id="SSF53335">
    <property type="entry name" value="S-adenosyl-L-methionine-dependent methyltransferases"/>
    <property type="match status" value="1"/>
</dbReference>
<dbReference type="InterPro" id="IPR051677">
    <property type="entry name" value="AfsR-DnrI-RedD_regulator"/>
</dbReference>
<evidence type="ECO:0000256" key="5">
    <source>
        <dbReference type="SAM" id="MobiDB-lite"/>
    </source>
</evidence>
<evidence type="ECO:0000313" key="9">
    <source>
        <dbReference type="Proteomes" id="UP000198318"/>
    </source>
</evidence>
<dbReference type="InterPro" id="IPR001867">
    <property type="entry name" value="OmpR/PhoB-type_DNA-bd"/>
</dbReference>
<gene>
    <name evidence="8" type="ORF">SAMN05443665_102921</name>
</gene>
<dbReference type="Gene3D" id="1.10.10.10">
    <property type="entry name" value="Winged helix-like DNA-binding domain superfamily/Winged helix DNA-binding domain"/>
    <property type="match status" value="1"/>
</dbReference>
<dbReference type="Gene3D" id="1.25.40.10">
    <property type="entry name" value="Tetratricopeptide repeat domain"/>
    <property type="match status" value="1"/>
</dbReference>
<feature type="region of interest" description="Disordered" evidence="5">
    <location>
        <begin position="245"/>
        <end position="266"/>
    </location>
</feature>
<dbReference type="GO" id="GO:0003677">
    <property type="term" value="F:DNA binding"/>
    <property type="evidence" value="ECO:0007669"/>
    <property type="project" value="UniProtKB-KW"/>
</dbReference>